<dbReference type="PANTHER" id="PTHR11439">
    <property type="entry name" value="GAG-POL-RELATED RETROTRANSPOSON"/>
    <property type="match status" value="1"/>
</dbReference>
<name>A0AAV3NT10_LITER</name>
<dbReference type="AlphaFoldDB" id="A0AAV3NT10"/>
<dbReference type="Proteomes" id="UP001454036">
    <property type="component" value="Unassembled WGS sequence"/>
</dbReference>
<protein>
    <recommendedName>
        <fullName evidence="3">Mitochondrial protein</fullName>
    </recommendedName>
</protein>
<reference evidence="1 2" key="1">
    <citation type="submission" date="2024-01" db="EMBL/GenBank/DDBJ databases">
        <title>The complete chloroplast genome sequence of Lithospermum erythrorhizon: insights into the phylogenetic relationship among Boraginaceae species and the maternal lineages of purple gromwells.</title>
        <authorList>
            <person name="Okada T."/>
            <person name="Watanabe K."/>
        </authorList>
    </citation>
    <scope>NUCLEOTIDE SEQUENCE [LARGE SCALE GENOMIC DNA]</scope>
</reference>
<organism evidence="1 2">
    <name type="scientific">Lithospermum erythrorhizon</name>
    <name type="common">Purple gromwell</name>
    <name type="synonym">Lithospermum officinale var. erythrorhizon</name>
    <dbReference type="NCBI Taxonomy" id="34254"/>
    <lineage>
        <taxon>Eukaryota</taxon>
        <taxon>Viridiplantae</taxon>
        <taxon>Streptophyta</taxon>
        <taxon>Embryophyta</taxon>
        <taxon>Tracheophyta</taxon>
        <taxon>Spermatophyta</taxon>
        <taxon>Magnoliopsida</taxon>
        <taxon>eudicotyledons</taxon>
        <taxon>Gunneridae</taxon>
        <taxon>Pentapetalae</taxon>
        <taxon>asterids</taxon>
        <taxon>lamiids</taxon>
        <taxon>Boraginales</taxon>
        <taxon>Boraginaceae</taxon>
        <taxon>Boraginoideae</taxon>
        <taxon>Lithospermeae</taxon>
        <taxon>Lithospermum</taxon>
    </lineage>
</organism>
<evidence type="ECO:0000313" key="1">
    <source>
        <dbReference type="EMBL" id="GAA0142470.1"/>
    </source>
</evidence>
<dbReference type="CDD" id="cd09272">
    <property type="entry name" value="RNase_HI_RT_Ty1"/>
    <property type="match status" value="1"/>
</dbReference>
<evidence type="ECO:0000313" key="2">
    <source>
        <dbReference type="Proteomes" id="UP001454036"/>
    </source>
</evidence>
<evidence type="ECO:0008006" key="3">
    <source>
        <dbReference type="Google" id="ProtNLM"/>
    </source>
</evidence>
<gene>
    <name evidence="1" type="ORF">LIER_03365</name>
</gene>
<accession>A0AAV3NT10</accession>
<dbReference type="EMBL" id="BAABME010000402">
    <property type="protein sequence ID" value="GAA0142470.1"/>
    <property type="molecule type" value="Genomic_DNA"/>
</dbReference>
<proteinExistence type="predicted"/>
<keyword evidence="2" id="KW-1185">Reference proteome</keyword>
<dbReference type="PANTHER" id="PTHR11439:SF470">
    <property type="entry name" value="CYSTEINE-RICH RLK (RECEPTOR-LIKE PROTEIN KINASE) 8"/>
    <property type="match status" value="1"/>
</dbReference>
<sequence length="125" mass="14147">MQQPSVNHWNAALHVVKYLKGTLKHGLFYSITSSLQLQAYSDVVKYLKGTLKHGLFYSITSSLQLQAYSDVDWTRCKLTRRSITDYAIMIGSSLISWKSNKQNTVSKSSVEAEYISMAFAVCELK</sequence>
<comment type="caution">
    <text evidence="1">The sequence shown here is derived from an EMBL/GenBank/DDBJ whole genome shotgun (WGS) entry which is preliminary data.</text>
</comment>